<proteinExistence type="predicted"/>
<dbReference type="EMBL" id="HBEC01040698">
    <property type="protein sequence ID" value="CAD8307012.1"/>
    <property type="molecule type" value="Transcribed_RNA"/>
</dbReference>
<organism evidence="1">
    <name type="scientific">Chlamydomonas euryale</name>
    <dbReference type="NCBI Taxonomy" id="1486919"/>
    <lineage>
        <taxon>Eukaryota</taxon>
        <taxon>Viridiplantae</taxon>
        <taxon>Chlorophyta</taxon>
        <taxon>core chlorophytes</taxon>
        <taxon>Chlorophyceae</taxon>
        <taxon>CS clade</taxon>
        <taxon>Chlamydomonadales</taxon>
        <taxon>Chlamydomonadaceae</taxon>
        <taxon>Chlamydomonas</taxon>
    </lineage>
</organism>
<gene>
    <name evidence="1" type="ORF">CEUR00632_LOCUS18908</name>
</gene>
<name>A0A7R9VWJ0_9CHLO</name>
<reference evidence="1" key="1">
    <citation type="submission" date="2021-01" db="EMBL/GenBank/DDBJ databases">
        <authorList>
            <person name="Corre E."/>
            <person name="Pelletier E."/>
            <person name="Niang G."/>
            <person name="Scheremetjew M."/>
            <person name="Finn R."/>
            <person name="Kale V."/>
            <person name="Holt S."/>
            <person name="Cochrane G."/>
            <person name="Meng A."/>
            <person name="Brown T."/>
            <person name="Cohen L."/>
        </authorList>
    </citation>
    <scope>NUCLEOTIDE SEQUENCE</scope>
    <source>
        <strain evidence="1">CCMP219</strain>
    </source>
</reference>
<dbReference type="AlphaFoldDB" id="A0A7R9VWJ0"/>
<protein>
    <submittedName>
        <fullName evidence="1">Uncharacterized protein</fullName>
    </submittedName>
</protein>
<sequence>MSACAVVRACGPALGAPMRPLTTRGLGPADNVPIRTAGTGSRQLTAARCSGRDREPVSPSAGADTWVFAAPAHARKANEPPSLLDVRDALEACQHVASDDERAQCYLNFGLDSDRVEQYYEPVMRMERAFEANQPEGELLVWRLHLGGIHDAEWSAGATNHAARGCCDESSVLHAFCIKYVACLRHLNLHHLVVLPPGACV</sequence>
<accession>A0A7R9VWJ0</accession>
<evidence type="ECO:0000313" key="1">
    <source>
        <dbReference type="EMBL" id="CAD8307012.1"/>
    </source>
</evidence>